<gene>
    <name evidence="2" type="ORF">EZS28_029401</name>
</gene>
<dbReference type="Pfam" id="PF00481">
    <property type="entry name" value="PP2C"/>
    <property type="match status" value="1"/>
</dbReference>
<evidence type="ECO:0000313" key="3">
    <source>
        <dbReference type="Proteomes" id="UP000324800"/>
    </source>
</evidence>
<dbReference type="AlphaFoldDB" id="A0A5J4UYV7"/>
<dbReference type="OrthoDB" id="10264738at2759"/>
<dbReference type="Gene3D" id="3.60.40.10">
    <property type="entry name" value="PPM-type phosphatase domain"/>
    <property type="match status" value="1"/>
</dbReference>
<dbReference type="Proteomes" id="UP000324800">
    <property type="component" value="Unassembled WGS sequence"/>
</dbReference>
<protein>
    <recommendedName>
        <fullName evidence="1">PPM-type phosphatase domain-containing protein</fullName>
    </recommendedName>
</protein>
<evidence type="ECO:0000313" key="2">
    <source>
        <dbReference type="EMBL" id="KAA6375071.1"/>
    </source>
</evidence>
<feature type="non-terminal residue" evidence="2">
    <location>
        <position position="1"/>
    </location>
</feature>
<dbReference type="SUPFAM" id="SSF81606">
    <property type="entry name" value="PP2C-like"/>
    <property type="match status" value="1"/>
</dbReference>
<dbReference type="InterPro" id="IPR036457">
    <property type="entry name" value="PPM-type-like_dom_sf"/>
</dbReference>
<reference evidence="2 3" key="1">
    <citation type="submission" date="2019-03" db="EMBL/GenBank/DDBJ databases">
        <title>Single cell metagenomics reveals metabolic interactions within the superorganism composed of flagellate Streblomastix strix and complex community of Bacteroidetes bacteria on its surface.</title>
        <authorList>
            <person name="Treitli S.C."/>
            <person name="Kolisko M."/>
            <person name="Husnik F."/>
            <person name="Keeling P."/>
            <person name="Hampl V."/>
        </authorList>
    </citation>
    <scope>NUCLEOTIDE SEQUENCE [LARGE SCALE GENOMIC DNA]</scope>
    <source>
        <strain evidence="2">ST1C</strain>
    </source>
</reference>
<accession>A0A5J4UYV7</accession>
<sequence length="149" mass="16516">PPINSPQRQLTTNYQHLSLSPQDLPNQYKENANLEILPLIPIGHQSALNSQNSTWEREDIALVLACDGLFDVLDNQLVAELTCPWAYDDRIEEDAFYLAHSNGQDTPDSNKDIANVTKGDLAELAALRLRSCADAMESTDNISLIVVIL</sequence>
<dbReference type="InterPro" id="IPR001932">
    <property type="entry name" value="PPM-type_phosphatase-like_dom"/>
</dbReference>
<name>A0A5J4UYV7_9EUKA</name>
<evidence type="ECO:0000259" key="1">
    <source>
        <dbReference type="Pfam" id="PF00481"/>
    </source>
</evidence>
<feature type="domain" description="PPM-type phosphatase" evidence="1">
    <location>
        <begin position="56"/>
        <end position="82"/>
    </location>
</feature>
<comment type="caution">
    <text evidence="2">The sequence shown here is derived from an EMBL/GenBank/DDBJ whole genome shotgun (WGS) entry which is preliminary data.</text>
</comment>
<dbReference type="EMBL" id="SNRW01011497">
    <property type="protein sequence ID" value="KAA6375071.1"/>
    <property type="molecule type" value="Genomic_DNA"/>
</dbReference>
<organism evidence="2 3">
    <name type="scientific">Streblomastix strix</name>
    <dbReference type="NCBI Taxonomy" id="222440"/>
    <lineage>
        <taxon>Eukaryota</taxon>
        <taxon>Metamonada</taxon>
        <taxon>Preaxostyla</taxon>
        <taxon>Oxymonadida</taxon>
        <taxon>Streblomastigidae</taxon>
        <taxon>Streblomastix</taxon>
    </lineage>
</organism>
<proteinExistence type="predicted"/>